<dbReference type="EMBL" id="KZ678519">
    <property type="protein sequence ID" value="PSR80809.1"/>
    <property type="molecule type" value="Genomic_DNA"/>
</dbReference>
<evidence type="ECO:0000256" key="2">
    <source>
        <dbReference type="ARBA" id="ARBA00009604"/>
    </source>
</evidence>
<dbReference type="NCBIfam" id="TIGR01060">
    <property type="entry name" value="eno"/>
    <property type="match status" value="1"/>
</dbReference>
<feature type="binding site" evidence="12">
    <location>
        <position position="159"/>
    </location>
    <ligand>
        <name>substrate</name>
    </ligand>
</feature>
<keyword evidence="7" id="KW-0456">Lyase</keyword>
<dbReference type="Gene3D" id="3.20.20.120">
    <property type="entry name" value="Enolase-like C-terminal domain"/>
    <property type="match status" value="1"/>
</dbReference>
<evidence type="ECO:0000256" key="13">
    <source>
        <dbReference type="PIRSR" id="PIRSR001400-3"/>
    </source>
</evidence>
<dbReference type="GO" id="GO:0000015">
    <property type="term" value="C:phosphopyruvate hydratase complex"/>
    <property type="evidence" value="ECO:0007669"/>
    <property type="project" value="InterPro"/>
</dbReference>
<dbReference type="SMART" id="SM01193">
    <property type="entry name" value="Enolase_N"/>
    <property type="match status" value="1"/>
</dbReference>
<protein>
    <recommendedName>
        <fullName evidence="4">Enolase</fullName>
        <ecNumber evidence="3">4.2.1.11</ecNumber>
    </recommendedName>
    <alternativeName>
        <fullName evidence="8">2-phospho-D-glycerate hydro-lyase</fullName>
    </alternativeName>
    <alternativeName>
        <fullName evidence="9">2-phosphoglycerate dehydratase</fullName>
    </alternativeName>
</protein>
<keyword evidence="6" id="KW-0324">Glycolysis</keyword>
<dbReference type="InterPro" id="IPR000941">
    <property type="entry name" value="Enolase"/>
</dbReference>
<dbReference type="InParanoid" id="A0A2T3A0Y3"/>
<comment type="pathway">
    <text evidence="1">Carbohydrate degradation; glycolysis; pyruvate from D-glyceraldehyde 3-phosphate: step 4/5.</text>
</comment>
<gene>
    <name evidence="16" type="ORF">BD289DRAFT_484749</name>
</gene>
<evidence type="ECO:0000256" key="10">
    <source>
        <dbReference type="ARBA" id="ARBA00048333"/>
    </source>
</evidence>
<dbReference type="InterPro" id="IPR020809">
    <property type="entry name" value="Enolase_CS"/>
</dbReference>
<keyword evidence="13" id="KW-0479">Metal-binding</keyword>
<evidence type="ECO:0000256" key="4">
    <source>
        <dbReference type="ARBA" id="ARBA00017068"/>
    </source>
</evidence>
<comment type="cofactor">
    <cofactor evidence="13">
        <name>Mg(2+)</name>
        <dbReference type="ChEBI" id="CHEBI:18420"/>
    </cofactor>
    <text evidence="13">Mg(2+) is required for catalysis and for stabilizing the dimer.</text>
</comment>
<proteinExistence type="inferred from homology"/>
<evidence type="ECO:0000256" key="6">
    <source>
        <dbReference type="ARBA" id="ARBA00023152"/>
    </source>
</evidence>
<feature type="binding site" evidence="13">
    <location>
        <position position="246"/>
    </location>
    <ligand>
        <name>Mg(2+)</name>
        <dbReference type="ChEBI" id="CHEBI:18420"/>
    </ligand>
</feature>
<dbReference type="SFLD" id="SFLDG00178">
    <property type="entry name" value="enolase"/>
    <property type="match status" value="1"/>
</dbReference>
<feature type="binding site" evidence="12">
    <location>
        <begin position="374"/>
        <end position="377"/>
    </location>
    <ligand>
        <name>substrate</name>
    </ligand>
</feature>
<feature type="active site" description="Proton acceptor" evidence="11">
    <location>
        <position position="347"/>
    </location>
</feature>
<evidence type="ECO:0000256" key="5">
    <source>
        <dbReference type="ARBA" id="ARBA00022842"/>
    </source>
</evidence>
<dbReference type="FunFam" id="3.20.20.120:FF:000002">
    <property type="entry name" value="Enolase 1"/>
    <property type="match status" value="1"/>
</dbReference>
<dbReference type="Pfam" id="PF00113">
    <property type="entry name" value="Enolase_C"/>
    <property type="match status" value="1"/>
</dbReference>
<dbReference type="PROSITE" id="PS00164">
    <property type="entry name" value="ENOLASE"/>
    <property type="match status" value="1"/>
</dbReference>
<evidence type="ECO:0000313" key="16">
    <source>
        <dbReference type="EMBL" id="PSR80809.1"/>
    </source>
</evidence>
<organism evidence="16 17">
    <name type="scientific">Coniella lustricola</name>
    <dbReference type="NCBI Taxonomy" id="2025994"/>
    <lineage>
        <taxon>Eukaryota</taxon>
        <taxon>Fungi</taxon>
        <taxon>Dikarya</taxon>
        <taxon>Ascomycota</taxon>
        <taxon>Pezizomycotina</taxon>
        <taxon>Sordariomycetes</taxon>
        <taxon>Sordariomycetidae</taxon>
        <taxon>Diaporthales</taxon>
        <taxon>Schizoparmaceae</taxon>
        <taxon>Coniella</taxon>
    </lineage>
</organism>
<dbReference type="PANTHER" id="PTHR11902:SF1">
    <property type="entry name" value="ENOLASE"/>
    <property type="match status" value="1"/>
</dbReference>
<dbReference type="Gene3D" id="3.30.390.10">
    <property type="entry name" value="Enolase-like, N-terminal domain"/>
    <property type="match status" value="1"/>
</dbReference>
<dbReference type="AlphaFoldDB" id="A0A2T3A0Y3"/>
<keyword evidence="17" id="KW-1185">Reference proteome</keyword>
<evidence type="ECO:0000313" key="17">
    <source>
        <dbReference type="Proteomes" id="UP000241462"/>
    </source>
</evidence>
<dbReference type="SFLD" id="SFLDS00001">
    <property type="entry name" value="Enolase"/>
    <property type="match status" value="1"/>
</dbReference>
<dbReference type="CDD" id="cd03313">
    <property type="entry name" value="enolase"/>
    <property type="match status" value="1"/>
</dbReference>
<reference evidence="16 17" key="1">
    <citation type="journal article" date="2018" name="Mycol. Prog.">
        <title>Coniella lustricola, a new species from submerged detritus.</title>
        <authorList>
            <person name="Raudabaugh D.B."/>
            <person name="Iturriaga T."/>
            <person name="Carver A."/>
            <person name="Mondo S."/>
            <person name="Pangilinan J."/>
            <person name="Lipzen A."/>
            <person name="He G."/>
            <person name="Amirebrahimi M."/>
            <person name="Grigoriev I.V."/>
            <person name="Miller A.N."/>
        </authorList>
    </citation>
    <scope>NUCLEOTIDE SEQUENCE [LARGE SCALE GENOMIC DNA]</scope>
    <source>
        <strain evidence="16 17">B22-T-1</strain>
    </source>
</reference>
<dbReference type="STRING" id="2025994.A0A2T3A0Y3"/>
<name>A0A2T3A0Y3_9PEZI</name>
<dbReference type="InterPro" id="IPR020810">
    <property type="entry name" value="Enolase_C"/>
</dbReference>
<feature type="domain" description="Enolase N-terminal" evidence="15">
    <location>
        <begin position="3"/>
        <end position="134"/>
    </location>
</feature>
<evidence type="ECO:0000259" key="14">
    <source>
        <dbReference type="SMART" id="SM01192"/>
    </source>
</evidence>
<dbReference type="UniPathway" id="UPA00109">
    <property type="reaction ID" value="UER00187"/>
</dbReference>
<dbReference type="EC" id="4.2.1.11" evidence="3"/>
<evidence type="ECO:0000256" key="8">
    <source>
        <dbReference type="ARBA" id="ARBA00031125"/>
    </source>
</evidence>
<dbReference type="PANTHER" id="PTHR11902">
    <property type="entry name" value="ENOLASE"/>
    <property type="match status" value="1"/>
</dbReference>
<feature type="binding site" evidence="12">
    <location>
        <position position="322"/>
    </location>
    <ligand>
        <name>substrate</name>
    </ligand>
</feature>
<evidence type="ECO:0000256" key="1">
    <source>
        <dbReference type="ARBA" id="ARBA00005031"/>
    </source>
</evidence>
<dbReference type="SFLD" id="SFLDF00002">
    <property type="entry name" value="enolase"/>
    <property type="match status" value="1"/>
</dbReference>
<dbReference type="SUPFAM" id="SSF54826">
    <property type="entry name" value="Enolase N-terminal domain-like"/>
    <property type="match status" value="1"/>
</dbReference>
<evidence type="ECO:0000256" key="7">
    <source>
        <dbReference type="ARBA" id="ARBA00023239"/>
    </source>
</evidence>
<dbReference type="GO" id="GO:0000287">
    <property type="term" value="F:magnesium ion binding"/>
    <property type="evidence" value="ECO:0007669"/>
    <property type="project" value="InterPro"/>
</dbReference>
<dbReference type="Pfam" id="PF03952">
    <property type="entry name" value="Enolase_N"/>
    <property type="match status" value="1"/>
</dbReference>
<dbReference type="GO" id="GO:0004634">
    <property type="term" value="F:phosphopyruvate hydratase activity"/>
    <property type="evidence" value="ECO:0007669"/>
    <property type="project" value="UniProtKB-EC"/>
</dbReference>
<feature type="binding site" evidence="12">
    <location>
        <position position="398"/>
    </location>
    <ligand>
        <name>substrate</name>
    </ligand>
</feature>
<feature type="active site" description="Proton donor" evidence="11">
    <location>
        <position position="211"/>
    </location>
</feature>
<comment type="similarity">
    <text evidence="2">Belongs to the enolase family.</text>
</comment>
<dbReference type="FunFam" id="3.30.390.10:FF:000001">
    <property type="entry name" value="Enolase"/>
    <property type="match status" value="1"/>
</dbReference>
<accession>A0A2T3A0Y3</accession>
<comment type="catalytic activity">
    <reaction evidence="10">
        <text>(2R)-2-phosphoglycerate = phosphoenolpyruvate + H2O</text>
        <dbReference type="Rhea" id="RHEA:10164"/>
        <dbReference type="ChEBI" id="CHEBI:15377"/>
        <dbReference type="ChEBI" id="CHEBI:58289"/>
        <dbReference type="ChEBI" id="CHEBI:58702"/>
        <dbReference type="EC" id="4.2.1.11"/>
    </reaction>
</comment>
<dbReference type="SMART" id="SM01192">
    <property type="entry name" value="Enolase_C"/>
    <property type="match status" value="1"/>
</dbReference>
<dbReference type="InterPro" id="IPR036849">
    <property type="entry name" value="Enolase-like_C_sf"/>
</dbReference>
<evidence type="ECO:0000256" key="11">
    <source>
        <dbReference type="PIRSR" id="PIRSR001400-1"/>
    </source>
</evidence>
<evidence type="ECO:0000256" key="12">
    <source>
        <dbReference type="PIRSR" id="PIRSR001400-2"/>
    </source>
</evidence>
<feature type="binding site" evidence="12">
    <location>
        <position position="168"/>
    </location>
    <ligand>
        <name>substrate</name>
    </ligand>
</feature>
<dbReference type="OrthoDB" id="1739814at2759"/>
<feature type="binding site" evidence="13">
    <location>
        <position position="297"/>
    </location>
    <ligand>
        <name>Mg(2+)</name>
        <dbReference type="ChEBI" id="CHEBI:18420"/>
    </ligand>
</feature>
<evidence type="ECO:0000259" key="15">
    <source>
        <dbReference type="SMART" id="SM01193"/>
    </source>
</evidence>
<dbReference type="GO" id="GO:0006096">
    <property type="term" value="P:glycolytic process"/>
    <property type="evidence" value="ECO:0007669"/>
    <property type="project" value="UniProtKB-UniPathway"/>
</dbReference>
<dbReference type="HAMAP" id="MF_00318">
    <property type="entry name" value="Enolase"/>
    <property type="match status" value="1"/>
</dbReference>
<feature type="binding site" evidence="13">
    <location>
        <position position="322"/>
    </location>
    <ligand>
        <name>Mg(2+)</name>
        <dbReference type="ChEBI" id="CHEBI:18420"/>
    </ligand>
</feature>
<dbReference type="InterPro" id="IPR020811">
    <property type="entry name" value="Enolase_N"/>
</dbReference>
<feature type="domain" description="Enolase C-terminal TIM barrel" evidence="14">
    <location>
        <begin position="143"/>
        <end position="435"/>
    </location>
</feature>
<evidence type="ECO:0000256" key="3">
    <source>
        <dbReference type="ARBA" id="ARBA00012058"/>
    </source>
</evidence>
<dbReference type="InterPro" id="IPR029017">
    <property type="entry name" value="Enolase-like_N"/>
</dbReference>
<keyword evidence="5 13" id="KW-0460">Magnesium</keyword>
<feature type="binding site" evidence="12">
    <location>
        <position position="297"/>
    </location>
    <ligand>
        <name>substrate</name>
    </ligand>
</feature>
<dbReference type="PRINTS" id="PR00148">
    <property type="entry name" value="ENOLASE"/>
</dbReference>
<dbReference type="SUPFAM" id="SSF51604">
    <property type="entry name" value="Enolase C-terminal domain-like"/>
    <property type="match status" value="1"/>
</dbReference>
<dbReference type="PIRSF" id="PIRSF001400">
    <property type="entry name" value="Enolase"/>
    <property type="match status" value="1"/>
</dbReference>
<dbReference type="Proteomes" id="UP000241462">
    <property type="component" value="Unassembled WGS sequence"/>
</dbReference>
<sequence length="438" mass="47388">MPISKVHGRYVYDSRGNPTVEVDIVTETGLHRAIVPSGASTGQHEACELRDGDKSKWLGKGVLKAVENVNTVIGPELIKAGLDVKDQTAVDEFLIKLDGTTNKTKLGANAILGVSLAIAKAGAAEKGVPLYAHVSDLAGTKKPYVLPVPFQNVLNGGSHAGGRLAFQEFMIVPSAAPSFSEGLRWGAEVYHQLKSLAKKKYGQSAGNVGDEGGVAPDIQTAEEALELITEAIEKAGFTGKMNIAMDVASSEFYKEDVKKYDLDFKNPESDPTKWITYEQLATLYGDLCKKYPIVSIEDPFAEDDWEAWSYFYKTQNIQIVGDDLTVTNPIRIKKAIELKAANALLLKVNQIGTLTESIQAAKDSYADGWGVMVSHRSGETEDVTIADIVVGIRAGQIKTGAPARSERLAKLNQILRIEEELGSNAIYAGENFRTSVNL</sequence>
<evidence type="ECO:0000256" key="9">
    <source>
        <dbReference type="ARBA" id="ARBA00032132"/>
    </source>
</evidence>
<dbReference type="FunCoup" id="A0A2T3A0Y3">
    <property type="interactions" value="1069"/>
</dbReference>